<dbReference type="InterPro" id="IPR036258">
    <property type="entry name" value="Apyrase_sf"/>
</dbReference>
<protein>
    <recommendedName>
        <fullName evidence="3">Apyrase</fullName>
    </recommendedName>
</protein>
<organism evidence="1 2">
    <name type="scientific">Necator americanus</name>
    <name type="common">Human hookworm</name>
    <dbReference type="NCBI Taxonomy" id="51031"/>
    <lineage>
        <taxon>Eukaryota</taxon>
        <taxon>Metazoa</taxon>
        <taxon>Ecdysozoa</taxon>
        <taxon>Nematoda</taxon>
        <taxon>Chromadorea</taxon>
        <taxon>Rhabditida</taxon>
        <taxon>Rhabditina</taxon>
        <taxon>Rhabditomorpha</taxon>
        <taxon>Strongyloidea</taxon>
        <taxon>Ancylostomatidae</taxon>
        <taxon>Bunostominae</taxon>
        <taxon>Necator</taxon>
    </lineage>
</organism>
<dbReference type="Proteomes" id="UP001303046">
    <property type="component" value="Unassembled WGS sequence"/>
</dbReference>
<accession>A0ABR1DP60</accession>
<evidence type="ECO:0000313" key="2">
    <source>
        <dbReference type="Proteomes" id="UP001303046"/>
    </source>
</evidence>
<gene>
    <name evidence="1" type="primary">Necator_chrIV.g16866</name>
    <name evidence="1" type="ORF">RB195_003568</name>
</gene>
<reference evidence="1 2" key="1">
    <citation type="submission" date="2023-08" db="EMBL/GenBank/DDBJ databases">
        <title>A Necator americanus chromosomal reference genome.</title>
        <authorList>
            <person name="Ilik V."/>
            <person name="Petrzelkova K.J."/>
            <person name="Pardy F."/>
            <person name="Fuh T."/>
            <person name="Niatou-Singa F.S."/>
            <person name="Gouil Q."/>
            <person name="Baker L."/>
            <person name="Ritchie M.E."/>
            <person name="Jex A.R."/>
            <person name="Gazzola D."/>
            <person name="Li H."/>
            <person name="Toshio Fujiwara R."/>
            <person name="Zhan B."/>
            <person name="Aroian R.V."/>
            <person name="Pafco B."/>
            <person name="Schwarz E.M."/>
        </authorList>
    </citation>
    <scope>NUCLEOTIDE SEQUENCE [LARGE SCALE GENOMIC DNA]</scope>
    <source>
        <strain evidence="1 2">Aroian</strain>
        <tissue evidence="1">Whole animal</tissue>
    </source>
</reference>
<keyword evidence="2" id="KW-1185">Reference proteome</keyword>
<dbReference type="InterPro" id="IPR009283">
    <property type="entry name" value="Apyrase"/>
</dbReference>
<evidence type="ECO:0008006" key="3">
    <source>
        <dbReference type="Google" id="ProtNLM"/>
    </source>
</evidence>
<dbReference type="EMBL" id="JAVFWL010000004">
    <property type="protein sequence ID" value="KAK6752222.1"/>
    <property type="molecule type" value="Genomic_DNA"/>
</dbReference>
<dbReference type="PANTHER" id="PTHR13023">
    <property type="entry name" value="APYRASE"/>
    <property type="match status" value="1"/>
</dbReference>
<dbReference type="Gene3D" id="2.120.10.100">
    <property type="entry name" value="Apyrase"/>
    <property type="match status" value="3"/>
</dbReference>
<sequence length="597" mass="68111">MDEEGREAKDKYNWRAVTRNGTLTISRDKKTVTVNWLESSDKNITSGLNYKGRAMELSDLSEYNGHLLSPDDKTGMLYEIEDGKAIPWVFLNSGPGNTTKGMKAEWLTVKDGLLYVGGHGTEYRNETGAVVSEDSMWIKTITKTGEVKSENWKDIYTNMRNKAGYSEPGYLTHEAAQWSETRQKWYFLPRKASTTVYNKTEDETKGAHILIEADPELTEFKVIYVKNPKGSRKDHPERGFSAFDFIPNTDDKLIVAIKSKEVTGSPPESYITVFNVDGQIAWTIGASALNVKYVRDWRDTYNIIPRTFTWKENDDGSITYNLLVITDMDQYGRTAPDNWRAVTRKGTLTLKEKEVEIKWIEGSDQNITSGLNYKGRAMELSDLSEFNGHLLSPDDKTGMLYEIKDGKAIPWVFLNSGPGNTTQGMKAEWLTVKKDLLYVGGHGTVRSKNWKKVYSRMRNKAGYRKPGYLTHEAVQWSPIRRKWYFLPRKASTTIYNETEDEMKGAHILIEANPKLTEFNVIYVKNPKGDRKDHPERGFSAFDFIPYTYDELIVAIKSKEVTGSPPESYITVFNVNGRVLLPDQKLDGNLKFEGIYFV</sequence>
<evidence type="ECO:0000313" key="1">
    <source>
        <dbReference type="EMBL" id="KAK6752222.1"/>
    </source>
</evidence>
<dbReference type="PANTHER" id="PTHR13023:SF2">
    <property type="entry name" value="SOLUBLE CALCIUM-ACTIVATED NUCLEOTIDASE 1"/>
    <property type="match status" value="1"/>
</dbReference>
<proteinExistence type="predicted"/>
<comment type="caution">
    <text evidence="1">The sequence shown here is derived from an EMBL/GenBank/DDBJ whole genome shotgun (WGS) entry which is preliminary data.</text>
</comment>
<dbReference type="SUPFAM" id="SSF101887">
    <property type="entry name" value="Apyrase"/>
    <property type="match status" value="2"/>
</dbReference>
<dbReference type="Pfam" id="PF06079">
    <property type="entry name" value="Apyrase"/>
    <property type="match status" value="2"/>
</dbReference>
<name>A0ABR1DP60_NECAM</name>